<reference evidence="4" key="1">
    <citation type="submission" date="2017-02" db="UniProtKB">
        <authorList>
            <consortium name="WormBaseParasite"/>
        </authorList>
    </citation>
    <scope>IDENTIFICATION</scope>
</reference>
<keyword evidence="1" id="KW-0472">Membrane</keyword>
<dbReference type="EMBL" id="UYRR01031984">
    <property type="protein sequence ID" value="VDK53605.1"/>
    <property type="molecule type" value="Genomic_DNA"/>
</dbReference>
<keyword evidence="1" id="KW-0812">Transmembrane</keyword>
<proteinExistence type="predicted"/>
<evidence type="ECO:0000256" key="1">
    <source>
        <dbReference type="SAM" id="Phobius"/>
    </source>
</evidence>
<organism evidence="4">
    <name type="scientific">Anisakis simplex</name>
    <name type="common">Herring worm</name>
    <dbReference type="NCBI Taxonomy" id="6269"/>
    <lineage>
        <taxon>Eukaryota</taxon>
        <taxon>Metazoa</taxon>
        <taxon>Ecdysozoa</taxon>
        <taxon>Nematoda</taxon>
        <taxon>Chromadorea</taxon>
        <taxon>Rhabditida</taxon>
        <taxon>Spirurina</taxon>
        <taxon>Ascaridomorpha</taxon>
        <taxon>Ascaridoidea</taxon>
        <taxon>Anisakidae</taxon>
        <taxon>Anisakis</taxon>
        <taxon>Anisakis simplex complex</taxon>
    </lineage>
</organism>
<keyword evidence="1" id="KW-1133">Transmembrane helix</keyword>
<accession>A0A0M3K3D7</accession>
<sequence length="83" mass="9880">MWYEQLYSGAITIFFVWGACLMSYPFNRLDVHRAYRRNYGNLERLICHFTTFNNNFRIQLSQRDHRLTGNQYVISGLNAIPDA</sequence>
<dbReference type="Proteomes" id="UP000267096">
    <property type="component" value="Unassembled WGS sequence"/>
</dbReference>
<evidence type="ECO:0000313" key="4">
    <source>
        <dbReference type="WBParaSite" id="ASIM_0001547601-mRNA-1"/>
    </source>
</evidence>
<keyword evidence="3" id="KW-1185">Reference proteome</keyword>
<evidence type="ECO:0000313" key="2">
    <source>
        <dbReference type="EMBL" id="VDK53605.1"/>
    </source>
</evidence>
<dbReference type="WBParaSite" id="ASIM_0001547601-mRNA-1">
    <property type="protein sequence ID" value="ASIM_0001547601-mRNA-1"/>
    <property type="gene ID" value="ASIM_0001547601"/>
</dbReference>
<protein>
    <submittedName>
        <fullName evidence="4">TMhelix containing protein</fullName>
    </submittedName>
</protein>
<dbReference type="OrthoDB" id="1920692at2759"/>
<feature type="transmembrane region" description="Helical" evidence="1">
    <location>
        <begin position="6"/>
        <end position="27"/>
    </location>
</feature>
<reference evidence="2 3" key="2">
    <citation type="submission" date="2018-11" db="EMBL/GenBank/DDBJ databases">
        <authorList>
            <consortium name="Pathogen Informatics"/>
        </authorList>
    </citation>
    <scope>NUCLEOTIDE SEQUENCE [LARGE SCALE GENOMIC DNA]</scope>
</reference>
<evidence type="ECO:0000313" key="3">
    <source>
        <dbReference type="Proteomes" id="UP000267096"/>
    </source>
</evidence>
<dbReference type="AlphaFoldDB" id="A0A0M3K3D7"/>
<name>A0A0M3K3D7_ANISI</name>
<gene>
    <name evidence="2" type="ORF">ASIM_LOCUS14885</name>
</gene>